<name>A0A2K3KA94_TRIPR</name>
<evidence type="ECO:0000313" key="1">
    <source>
        <dbReference type="EMBL" id="PNX63188.1"/>
    </source>
</evidence>
<reference evidence="1 2" key="1">
    <citation type="journal article" date="2014" name="Am. J. Bot.">
        <title>Genome assembly and annotation for red clover (Trifolium pratense; Fabaceae).</title>
        <authorList>
            <person name="Istvanek J."/>
            <person name="Jaros M."/>
            <person name="Krenek A."/>
            <person name="Repkova J."/>
        </authorList>
    </citation>
    <scope>NUCLEOTIDE SEQUENCE [LARGE SCALE GENOMIC DNA]</scope>
    <source>
        <strain evidence="2">cv. Tatra</strain>
        <tissue evidence="1">Young leaves</tissue>
    </source>
</reference>
<proteinExistence type="predicted"/>
<sequence>AVWTGSCAMRNFLSAVLRHAQPTCAMRNSAVLFSGFCAMRNSQQTGKSTVDLRVDFLIAFAPGTYFTQFFA</sequence>
<reference evidence="1 2" key="2">
    <citation type="journal article" date="2017" name="Front. Plant Sci.">
        <title>Gene Classification and Mining of Molecular Markers Useful in Red Clover (Trifolium pratense) Breeding.</title>
        <authorList>
            <person name="Istvanek J."/>
            <person name="Dluhosova J."/>
            <person name="Dluhos P."/>
            <person name="Patkova L."/>
            <person name="Nedelnik J."/>
            <person name="Repkova J."/>
        </authorList>
    </citation>
    <scope>NUCLEOTIDE SEQUENCE [LARGE SCALE GENOMIC DNA]</scope>
    <source>
        <strain evidence="2">cv. Tatra</strain>
        <tissue evidence="1">Young leaves</tissue>
    </source>
</reference>
<dbReference type="AlphaFoldDB" id="A0A2K3KA94"/>
<accession>A0A2K3KA94</accession>
<dbReference type="Proteomes" id="UP000236291">
    <property type="component" value="Unassembled WGS sequence"/>
</dbReference>
<comment type="caution">
    <text evidence="1">The sequence shown here is derived from an EMBL/GenBank/DDBJ whole genome shotgun (WGS) entry which is preliminary data.</text>
</comment>
<protein>
    <submittedName>
        <fullName evidence="1">Uncharacterized protein</fullName>
    </submittedName>
</protein>
<gene>
    <name evidence="1" type="ORF">L195_g061503</name>
</gene>
<feature type="non-terminal residue" evidence="1">
    <location>
        <position position="1"/>
    </location>
</feature>
<evidence type="ECO:0000313" key="2">
    <source>
        <dbReference type="Proteomes" id="UP000236291"/>
    </source>
</evidence>
<organism evidence="1 2">
    <name type="scientific">Trifolium pratense</name>
    <name type="common">Red clover</name>
    <dbReference type="NCBI Taxonomy" id="57577"/>
    <lineage>
        <taxon>Eukaryota</taxon>
        <taxon>Viridiplantae</taxon>
        <taxon>Streptophyta</taxon>
        <taxon>Embryophyta</taxon>
        <taxon>Tracheophyta</taxon>
        <taxon>Spermatophyta</taxon>
        <taxon>Magnoliopsida</taxon>
        <taxon>eudicotyledons</taxon>
        <taxon>Gunneridae</taxon>
        <taxon>Pentapetalae</taxon>
        <taxon>rosids</taxon>
        <taxon>fabids</taxon>
        <taxon>Fabales</taxon>
        <taxon>Fabaceae</taxon>
        <taxon>Papilionoideae</taxon>
        <taxon>50 kb inversion clade</taxon>
        <taxon>NPAAA clade</taxon>
        <taxon>Hologalegina</taxon>
        <taxon>IRL clade</taxon>
        <taxon>Trifolieae</taxon>
        <taxon>Trifolium</taxon>
    </lineage>
</organism>
<dbReference type="EMBL" id="ASHM01153324">
    <property type="protein sequence ID" value="PNX63188.1"/>
    <property type="molecule type" value="Genomic_DNA"/>
</dbReference>